<dbReference type="Gene3D" id="3.40.190.290">
    <property type="match status" value="1"/>
</dbReference>
<evidence type="ECO:0000259" key="5">
    <source>
        <dbReference type="PROSITE" id="PS50931"/>
    </source>
</evidence>
<sequence length="309" mass="34316">MQRVPSLKLLTGFEAAARLGNFSRAADELHLSQSAISHQIQQLEAQLGQPLFRRRGRGVELTIAGEVLQRSVQRAMDTLRGGLDRIATYLNPGLVVLVCPAPLLHGWLQPRLDALQQVLPDLCPLLSTDETARYVDEIDVDMTIGTRPMLQPGLVDIPFMRDEWVTVCATPLAERLARLPRAEHPRHAGLVCLEASLTDERMATVFREQLSDFRMQAIYDDQRLVLDAVQRGRGIACLPRLVAQAGLDQHALTVLADYPRLPGTTWWLSRMEGPSRSPIVEQMFDWLVQQGILSSVADPAPDHAPPPPA</sequence>
<dbReference type="Gene3D" id="1.10.10.10">
    <property type="entry name" value="Winged helix-like DNA-binding domain superfamily/Winged helix DNA-binding domain"/>
    <property type="match status" value="1"/>
</dbReference>
<dbReference type="Pfam" id="PF03466">
    <property type="entry name" value="LysR_substrate"/>
    <property type="match status" value="1"/>
</dbReference>
<dbReference type="FunFam" id="1.10.10.10:FF:000001">
    <property type="entry name" value="LysR family transcriptional regulator"/>
    <property type="match status" value="1"/>
</dbReference>
<evidence type="ECO:0000256" key="2">
    <source>
        <dbReference type="ARBA" id="ARBA00023015"/>
    </source>
</evidence>
<evidence type="ECO:0000256" key="4">
    <source>
        <dbReference type="ARBA" id="ARBA00023163"/>
    </source>
</evidence>
<gene>
    <name evidence="6" type="ORF">D5R55_08710</name>
</gene>
<dbReference type="InterPro" id="IPR058163">
    <property type="entry name" value="LysR-type_TF_proteobact-type"/>
</dbReference>
<keyword evidence="3" id="KW-0238">DNA-binding</keyword>
<evidence type="ECO:0000256" key="3">
    <source>
        <dbReference type="ARBA" id="ARBA00023125"/>
    </source>
</evidence>
<accession>A0A3Q9F2F5</accession>
<dbReference type="Pfam" id="PF00126">
    <property type="entry name" value="HTH_1"/>
    <property type="match status" value="1"/>
</dbReference>
<dbReference type="PRINTS" id="PR00039">
    <property type="entry name" value="HTHLYSR"/>
</dbReference>
<feature type="domain" description="HTH lysR-type" evidence="5">
    <location>
        <begin position="5"/>
        <end position="62"/>
    </location>
</feature>
<dbReference type="InterPro" id="IPR036388">
    <property type="entry name" value="WH-like_DNA-bd_sf"/>
</dbReference>
<proteinExistence type="inferred from homology"/>
<evidence type="ECO:0000313" key="7">
    <source>
        <dbReference type="Proteomes" id="UP000277191"/>
    </source>
</evidence>
<dbReference type="Proteomes" id="UP000277191">
    <property type="component" value="Chromosome 1"/>
</dbReference>
<dbReference type="SUPFAM" id="SSF53850">
    <property type="entry name" value="Periplasmic binding protein-like II"/>
    <property type="match status" value="1"/>
</dbReference>
<dbReference type="AlphaFoldDB" id="A0A3Q9F2F5"/>
<evidence type="ECO:0000256" key="1">
    <source>
        <dbReference type="ARBA" id="ARBA00009437"/>
    </source>
</evidence>
<organism evidence="6 7">
    <name type="scientific">Burkholderia cenocepacia</name>
    <dbReference type="NCBI Taxonomy" id="95486"/>
    <lineage>
        <taxon>Bacteria</taxon>
        <taxon>Pseudomonadati</taxon>
        <taxon>Pseudomonadota</taxon>
        <taxon>Betaproteobacteria</taxon>
        <taxon>Burkholderiales</taxon>
        <taxon>Burkholderiaceae</taxon>
        <taxon>Burkholderia</taxon>
        <taxon>Burkholderia cepacia complex</taxon>
    </lineage>
</organism>
<keyword evidence="2" id="KW-0805">Transcription regulation</keyword>
<dbReference type="PANTHER" id="PTHR30537">
    <property type="entry name" value="HTH-TYPE TRANSCRIPTIONAL REGULATOR"/>
    <property type="match status" value="1"/>
</dbReference>
<reference evidence="6 7" key="1">
    <citation type="submission" date="2018-12" db="EMBL/GenBank/DDBJ databases">
        <title>Cadmium resistance mechanism in endophytic bacteria Burkholderia cenocepacia YG-3.</title>
        <authorList>
            <person name="Zhang X."/>
            <person name="Wang X."/>
            <person name="Zhu Y."/>
        </authorList>
    </citation>
    <scope>NUCLEOTIDE SEQUENCE [LARGE SCALE GENOMIC DNA]</scope>
    <source>
        <strain evidence="6 7">YG-3</strain>
    </source>
</reference>
<dbReference type="InterPro" id="IPR000847">
    <property type="entry name" value="LysR_HTH_N"/>
</dbReference>
<dbReference type="InterPro" id="IPR036390">
    <property type="entry name" value="WH_DNA-bd_sf"/>
</dbReference>
<protein>
    <submittedName>
        <fullName evidence="6">LysR family transcriptional regulator</fullName>
    </submittedName>
</protein>
<dbReference type="InterPro" id="IPR005119">
    <property type="entry name" value="LysR_subst-bd"/>
</dbReference>
<dbReference type="SUPFAM" id="SSF46785">
    <property type="entry name" value="Winged helix' DNA-binding domain"/>
    <property type="match status" value="1"/>
</dbReference>
<dbReference type="GO" id="GO:0006351">
    <property type="term" value="P:DNA-templated transcription"/>
    <property type="evidence" value="ECO:0007669"/>
    <property type="project" value="TreeGrafter"/>
</dbReference>
<evidence type="ECO:0000313" key="6">
    <source>
        <dbReference type="EMBL" id="AZQ51076.1"/>
    </source>
</evidence>
<comment type="similarity">
    <text evidence="1">Belongs to the LysR transcriptional regulatory family.</text>
</comment>
<dbReference type="PROSITE" id="PS50931">
    <property type="entry name" value="HTH_LYSR"/>
    <property type="match status" value="1"/>
</dbReference>
<dbReference type="GO" id="GO:0043565">
    <property type="term" value="F:sequence-specific DNA binding"/>
    <property type="evidence" value="ECO:0007669"/>
    <property type="project" value="TreeGrafter"/>
</dbReference>
<keyword evidence="4" id="KW-0804">Transcription</keyword>
<dbReference type="RefSeq" id="WP_126361310.1">
    <property type="nucleotide sequence ID" value="NZ_CP034545.1"/>
</dbReference>
<dbReference type="PANTHER" id="PTHR30537:SF74">
    <property type="entry name" value="HTH-TYPE TRANSCRIPTIONAL REGULATOR TRPI"/>
    <property type="match status" value="1"/>
</dbReference>
<dbReference type="GO" id="GO:0003700">
    <property type="term" value="F:DNA-binding transcription factor activity"/>
    <property type="evidence" value="ECO:0007669"/>
    <property type="project" value="InterPro"/>
</dbReference>
<name>A0A3Q9F2F5_9BURK</name>
<dbReference type="EMBL" id="CP034545">
    <property type="protein sequence ID" value="AZQ51076.1"/>
    <property type="molecule type" value="Genomic_DNA"/>
</dbReference>